<sequence>MAKQRVLITGGAGFLGSHLCDRFLKEGFHVIAMDNLITGDLRNIEHLFKSADFEFYHHDVSTFVHIPGELHYILHFASPASPIDYLKIPIQTLKVSSLGTHNLLGLARSKKARILVASTSEVYGDPLVHPQTEEYYGNVNPIGPRGVYDEAKRFQEAITMAYHTYHNVETRIIRIFNTYGPRMRLNDGRVLPAFIGQALRGEDLTVFGDGSQTRSFCYVDDEVDGIYRLLMSDYHLPVNIGNPDEITIGEFAEEIVKLTGTKQKVVYRPLPQDDPKQRQPNITKAKELLGWTPKVSRADGLKITYEYFKSLPQEVLFQRDHKDFQKYIR</sequence>
<evidence type="ECO:0000256" key="4">
    <source>
        <dbReference type="ARBA" id="ARBA00007505"/>
    </source>
</evidence>
<gene>
    <name evidence="15" type="ORF">JI741_11700</name>
</gene>
<keyword evidence="10" id="KW-0520">NAD</keyword>
<keyword evidence="8" id="KW-0735">Signal-anchor</keyword>
<evidence type="ECO:0000256" key="8">
    <source>
        <dbReference type="ARBA" id="ARBA00022968"/>
    </source>
</evidence>
<comment type="cofactor">
    <cofactor evidence="1">
        <name>NAD(+)</name>
        <dbReference type="ChEBI" id="CHEBI:57540"/>
    </cofactor>
</comment>
<keyword evidence="13" id="KW-0456">Lyase</keyword>
<evidence type="ECO:0000256" key="13">
    <source>
        <dbReference type="ARBA" id="ARBA00023239"/>
    </source>
</evidence>
<keyword evidence="9" id="KW-1133">Transmembrane helix</keyword>
<proteinExistence type="inferred from homology"/>
<evidence type="ECO:0000313" key="16">
    <source>
        <dbReference type="Proteomes" id="UP000613030"/>
    </source>
</evidence>
<evidence type="ECO:0000256" key="10">
    <source>
        <dbReference type="ARBA" id="ARBA00023027"/>
    </source>
</evidence>
<comment type="subcellular location">
    <subcellularLocation>
        <location evidence="2">Golgi apparatus</location>
        <location evidence="2">Golgi stack membrane</location>
        <topology evidence="2">Single-pass type II membrane protein</topology>
    </subcellularLocation>
</comment>
<dbReference type="SUPFAM" id="SSF51735">
    <property type="entry name" value="NAD(P)-binding Rossmann-fold domains"/>
    <property type="match status" value="1"/>
</dbReference>
<accession>A0ABS1KRK6</accession>
<comment type="similarity">
    <text evidence="4">Belongs to the NAD(P)-dependent epimerase/dehydratase family. UDP-glucuronic acid decarboxylase subfamily.</text>
</comment>
<dbReference type="EC" id="4.1.1.35" evidence="5"/>
<dbReference type="CDD" id="cd05230">
    <property type="entry name" value="UGD_SDR_e"/>
    <property type="match status" value="1"/>
</dbReference>
<dbReference type="PANTHER" id="PTHR43078">
    <property type="entry name" value="UDP-GLUCURONIC ACID DECARBOXYLASE-RELATED"/>
    <property type="match status" value="1"/>
</dbReference>
<keyword evidence="16" id="KW-1185">Reference proteome</keyword>
<feature type="domain" description="NAD(P)-binding" evidence="14">
    <location>
        <begin position="7"/>
        <end position="302"/>
    </location>
</feature>
<evidence type="ECO:0000256" key="9">
    <source>
        <dbReference type="ARBA" id="ARBA00022989"/>
    </source>
</evidence>
<dbReference type="EMBL" id="JAERRB010000003">
    <property type="protein sequence ID" value="MBL0741887.1"/>
    <property type="molecule type" value="Genomic_DNA"/>
</dbReference>
<evidence type="ECO:0000256" key="7">
    <source>
        <dbReference type="ARBA" id="ARBA00022793"/>
    </source>
</evidence>
<name>A0ABS1KRK6_9BACT</name>
<keyword evidence="6" id="KW-0812">Transmembrane</keyword>
<dbReference type="Gene3D" id="3.40.50.720">
    <property type="entry name" value="NAD(P)-binding Rossmann-like Domain"/>
    <property type="match status" value="1"/>
</dbReference>
<dbReference type="PANTHER" id="PTHR43078:SF6">
    <property type="entry name" value="UDP-GLUCURONIC ACID DECARBOXYLASE 1"/>
    <property type="match status" value="1"/>
</dbReference>
<evidence type="ECO:0000256" key="11">
    <source>
        <dbReference type="ARBA" id="ARBA00023034"/>
    </source>
</evidence>
<organism evidence="15 16">
    <name type="scientific">Chryseolinea lacunae</name>
    <dbReference type="NCBI Taxonomy" id="2801331"/>
    <lineage>
        <taxon>Bacteria</taxon>
        <taxon>Pseudomonadati</taxon>
        <taxon>Bacteroidota</taxon>
        <taxon>Cytophagia</taxon>
        <taxon>Cytophagales</taxon>
        <taxon>Fulvivirgaceae</taxon>
        <taxon>Chryseolinea</taxon>
    </lineage>
</organism>
<evidence type="ECO:0000313" key="15">
    <source>
        <dbReference type="EMBL" id="MBL0741887.1"/>
    </source>
</evidence>
<keyword evidence="7" id="KW-0210">Decarboxylase</keyword>
<dbReference type="InterPro" id="IPR044516">
    <property type="entry name" value="UXS-like"/>
</dbReference>
<evidence type="ECO:0000256" key="12">
    <source>
        <dbReference type="ARBA" id="ARBA00023136"/>
    </source>
</evidence>
<comment type="pathway">
    <text evidence="3">Nucleotide-sugar biosynthesis; UDP-alpha-D-xylose biosynthesis; UDP-alpha-D-xylose from UDP-alpha-D-glucuronate: step 1/1.</text>
</comment>
<evidence type="ECO:0000256" key="2">
    <source>
        <dbReference type="ARBA" id="ARBA00004447"/>
    </source>
</evidence>
<dbReference type="InterPro" id="IPR016040">
    <property type="entry name" value="NAD(P)-bd_dom"/>
</dbReference>
<dbReference type="RefSeq" id="WP_202009479.1">
    <property type="nucleotide sequence ID" value="NZ_JAERRB010000003.1"/>
</dbReference>
<dbReference type="InterPro" id="IPR036291">
    <property type="entry name" value="NAD(P)-bd_dom_sf"/>
</dbReference>
<evidence type="ECO:0000256" key="5">
    <source>
        <dbReference type="ARBA" id="ARBA00012290"/>
    </source>
</evidence>
<dbReference type="Pfam" id="PF16363">
    <property type="entry name" value="GDP_Man_Dehyd"/>
    <property type="match status" value="1"/>
</dbReference>
<evidence type="ECO:0000259" key="14">
    <source>
        <dbReference type="Pfam" id="PF16363"/>
    </source>
</evidence>
<keyword evidence="11" id="KW-0333">Golgi apparatus</keyword>
<protein>
    <recommendedName>
        <fullName evidence="5">UDP-glucuronate decarboxylase</fullName>
        <ecNumber evidence="5">4.1.1.35</ecNumber>
    </recommendedName>
</protein>
<evidence type="ECO:0000256" key="1">
    <source>
        <dbReference type="ARBA" id="ARBA00001911"/>
    </source>
</evidence>
<keyword evidence="12" id="KW-0472">Membrane</keyword>
<evidence type="ECO:0000256" key="3">
    <source>
        <dbReference type="ARBA" id="ARBA00005100"/>
    </source>
</evidence>
<comment type="caution">
    <text evidence="15">The sequence shown here is derived from an EMBL/GenBank/DDBJ whole genome shotgun (WGS) entry which is preliminary data.</text>
</comment>
<evidence type="ECO:0000256" key="6">
    <source>
        <dbReference type="ARBA" id="ARBA00022692"/>
    </source>
</evidence>
<reference evidence="15 16" key="1">
    <citation type="submission" date="2021-01" db="EMBL/GenBank/DDBJ databases">
        <title>Chryseolinea sp. Jin1 Genome sequencing and assembly.</title>
        <authorList>
            <person name="Kim I."/>
        </authorList>
    </citation>
    <scope>NUCLEOTIDE SEQUENCE [LARGE SCALE GENOMIC DNA]</scope>
    <source>
        <strain evidence="15 16">Jin1</strain>
    </source>
</reference>
<dbReference type="Proteomes" id="UP000613030">
    <property type="component" value="Unassembled WGS sequence"/>
</dbReference>